<gene>
    <name evidence="3" type="ORF">FGO68_gene13699</name>
</gene>
<evidence type="ECO:0000313" key="3">
    <source>
        <dbReference type="EMBL" id="TNV72063.1"/>
    </source>
</evidence>
<keyword evidence="4" id="KW-1185">Reference proteome</keyword>
<feature type="region of interest" description="Disordered" evidence="1">
    <location>
        <begin position="193"/>
        <end position="215"/>
    </location>
</feature>
<evidence type="ECO:0000256" key="2">
    <source>
        <dbReference type="SAM" id="Phobius"/>
    </source>
</evidence>
<dbReference type="Proteomes" id="UP000785679">
    <property type="component" value="Unassembled WGS sequence"/>
</dbReference>
<keyword evidence="2" id="KW-1133">Transmembrane helix</keyword>
<dbReference type="EMBL" id="RRYP01024545">
    <property type="protein sequence ID" value="TNV72063.1"/>
    <property type="molecule type" value="Genomic_DNA"/>
</dbReference>
<organism evidence="3 4">
    <name type="scientific">Halteria grandinella</name>
    <dbReference type="NCBI Taxonomy" id="5974"/>
    <lineage>
        <taxon>Eukaryota</taxon>
        <taxon>Sar</taxon>
        <taxon>Alveolata</taxon>
        <taxon>Ciliophora</taxon>
        <taxon>Intramacronucleata</taxon>
        <taxon>Spirotrichea</taxon>
        <taxon>Stichotrichia</taxon>
        <taxon>Sporadotrichida</taxon>
        <taxon>Halteriidae</taxon>
        <taxon>Halteria</taxon>
    </lineage>
</organism>
<protein>
    <submittedName>
        <fullName evidence="3">Uncharacterized protein</fullName>
    </submittedName>
</protein>
<evidence type="ECO:0000313" key="4">
    <source>
        <dbReference type="Proteomes" id="UP000785679"/>
    </source>
</evidence>
<comment type="caution">
    <text evidence="3">The sequence shown here is derived from an EMBL/GenBank/DDBJ whole genome shotgun (WGS) entry which is preliminary data.</text>
</comment>
<sequence length="215" mass="24338">MDFCCPDPERPVIVPDAETLKHRRRLRYVFQGHIIATVVKILLQGFFAGIFNLFSVWIAYTAWASMFHCTVMFQLIYFCINLLMLMASWGNMMAVADYYYGYFGQALVFSLLVFYIAGTILTYKAYVAFKREYINQIMGGQSDDGYQLFGAQGTLRNMSRYDDPERNNGNRSYLVSGPGVQRGIVRPVSNGGNGPQIQHRSGGWQPFQGSGVRIG</sequence>
<accession>A0A8J8SVM4</accession>
<name>A0A8J8SVM4_HALGN</name>
<proteinExistence type="predicted"/>
<reference evidence="3" key="1">
    <citation type="submission" date="2019-06" db="EMBL/GenBank/DDBJ databases">
        <authorList>
            <person name="Zheng W."/>
        </authorList>
    </citation>
    <scope>NUCLEOTIDE SEQUENCE</scope>
    <source>
        <strain evidence="3">QDHG01</strain>
    </source>
</reference>
<evidence type="ECO:0000256" key="1">
    <source>
        <dbReference type="SAM" id="MobiDB-lite"/>
    </source>
</evidence>
<keyword evidence="2" id="KW-0812">Transmembrane</keyword>
<keyword evidence="2" id="KW-0472">Membrane</keyword>
<dbReference type="AlphaFoldDB" id="A0A8J8SVM4"/>
<feature type="transmembrane region" description="Helical" evidence="2">
    <location>
        <begin position="102"/>
        <end position="123"/>
    </location>
</feature>